<evidence type="ECO:0000313" key="2">
    <source>
        <dbReference type="Proteomes" id="UP001054889"/>
    </source>
</evidence>
<gene>
    <name evidence="1" type="primary">gb26590</name>
    <name evidence="1" type="ORF">PR202_gb26590</name>
</gene>
<organism evidence="1 2">
    <name type="scientific">Eleusine coracana subsp. coracana</name>
    <dbReference type="NCBI Taxonomy" id="191504"/>
    <lineage>
        <taxon>Eukaryota</taxon>
        <taxon>Viridiplantae</taxon>
        <taxon>Streptophyta</taxon>
        <taxon>Embryophyta</taxon>
        <taxon>Tracheophyta</taxon>
        <taxon>Spermatophyta</taxon>
        <taxon>Magnoliopsida</taxon>
        <taxon>Liliopsida</taxon>
        <taxon>Poales</taxon>
        <taxon>Poaceae</taxon>
        <taxon>PACMAD clade</taxon>
        <taxon>Chloridoideae</taxon>
        <taxon>Cynodonteae</taxon>
        <taxon>Eleusininae</taxon>
        <taxon>Eleusine</taxon>
    </lineage>
</organism>
<evidence type="ECO:0000313" key="1">
    <source>
        <dbReference type="EMBL" id="GJN37616.1"/>
    </source>
</evidence>
<keyword evidence="2" id="KW-1185">Reference proteome</keyword>
<name>A0AAV5FRJ1_ELECO</name>
<protein>
    <submittedName>
        <fullName evidence="1">Uncharacterized protein</fullName>
    </submittedName>
</protein>
<reference evidence="1" key="2">
    <citation type="submission" date="2021-12" db="EMBL/GenBank/DDBJ databases">
        <title>Resequencing data analysis of finger millet.</title>
        <authorList>
            <person name="Hatakeyama M."/>
            <person name="Aluri S."/>
            <person name="Balachadran M.T."/>
            <person name="Sivarajan S.R."/>
            <person name="Poveda L."/>
            <person name="Shimizu-Inatsugi R."/>
            <person name="Schlapbach R."/>
            <person name="Sreeman S.M."/>
            <person name="Shimizu K.K."/>
        </authorList>
    </citation>
    <scope>NUCLEOTIDE SEQUENCE</scope>
</reference>
<reference evidence="1" key="1">
    <citation type="journal article" date="2018" name="DNA Res.">
        <title>Multiple hybrid de novo genome assembly of finger millet, an orphan allotetraploid crop.</title>
        <authorList>
            <person name="Hatakeyama M."/>
            <person name="Aluri S."/>
            <person name="Balachadran M.T."/>
            <person name="Sivarajan S.R."/>
            <person name="Patrignani A."/>
            <person name="Gruter S."/>
            <person name="Poveda L."/>
            <person name="Shimizu-Inatsugi R."/>
            <person name="Baeten J."/>
            <person name="Francoijs K.J."/>
            <person name="Nataraja K.N."/>
            <person name="Reddy Y.A.N."/>
            <person name="Phadnis S."/>
            <person name="Ravikumar R.L."/>
            <person name="Schlapbach R."/>
            <person name="Sreeman S.M."/>
            <person name="Shimizu K.K."/>
        </authorList>
    </citation>
    <scope>NUCLEOTIDE SEQUENCE</scope>
</reference>
<dbReference type="Proteomes" id="UP001054889">
    <property type="component" value="Unassembled WGS sequence"/>
</dbReference>
<sequence length="91" mass="10195">MPYWEIRLWLGWRRRAAPAVEDEDMDGGARDGVAPISRRLCSHGRLCNDGGGRRRVIRRRCEGLRAHCSHRLATSADRSRSLFAAPALPAA</sequence>
<comment type="caution">
    <text evidence="1">The sequence shown here is derived from an EMBL/GenBank/DDBJ whole genome shotgun (WGS) entry which is preliminary data.</text>
</comment>
<proteinExistence type="predicted"/>
<dbReference type="AlphaFoldDB" id="A0AAV5FRJ1"/>
<dbReference type="EMBL" id="BQKI01000095">
    <property type="protein sequence ID" value="GJN37616.1"/>
    <property type="molecule type" value="Genomic_DNA"/>
</dbReference>
<accession>A0AAV5FRJ1</accession>